<dbReference type="InterPro" id="IPR003892">
    <property type="entry name" value="CUE"/>
</dbReference>
<dbReference type="EMBL" id="HBGS01041879">
    <property type="protein sequence ID" value="CAD9451900.1"/>
    <property type="molecule type" value="Transcribed_RNA"/>
</dbReference>
<dbReference type="GO" id="GO:0005634">
    <property type="term" value="C:nucleus"/>
    <property type="evidence" value="ECO:0007669"/>
    <property type="project" value="TreeGrafter"/>
</dbReference>
<dbReference type="InterPro" id="IPR052772">
    <property type="entry name" value="Endo/PolyKinase_Domain-Protein"/>
</dbReference>
<dbReference type="InterPro" id="IPR002625">
    <property type="entry name" value="Smr_dom"/>
</dbReference>
<evidence type="ECO:0000259" key="3">
    <source>
        <dbReference type="PROSITE" id="PS51140"/>
    </source>
</evidence>
<evidence type="ECO:0000256" key="1">
    <source>
        <dbReference type="SAM" id="MobiDB-lite"/>
    </source>
</evidence>
<proteinExistence type="predicted"/>
<dbReference type="PANTHER" id="PTHR46535:SF1">
    <property type="entry name" value="NEDD4-BINDING PROTEIN 2"/>
    <property type="match status" value="1"/>
</dbReference>
<organism evidence="4">
    <name type="scientific">Octactis speculum</name>
    <dbReference type="NCBI Taxonomy" id="3111310"/>
    <lineage>
        <taxon>Eukaryota</taxon>
        <taxon>Sar</taxon>
        <taxon>Stramenopiles</taxon>
        <taxon>Ochrophyta</taxon>
        <taxon>Dictyochophyceae</taxon>
        <taxon>Dictyochales</taxon>
        <taxon>Dictyochaceae</taxon>
        <taxon>Octactis</taxon>
    </lineage>
</organism>
<accession>A0A7S2DE44</accession>
<dbReference type="Gene3D" id="3.30.1370.110">
    <property type="match status" value="1"/>
</dbReference>
<dbReference type="GO" id="GO:0043130">
    <property type="term" value="F:ubiquitin binding"/>
    <property type="evidence" value="ECO:0007669"/>
    <property type="project" value="InterPro"/>
</dbReference>
<dbReference type="InterPro" id="IPR036063">
    <property type="entry name" value="Smr_dom_sf"/>
</dbReference>
<feature type="domain" description="Smr" evidence="2">
    <location>
        <begin position="405"/>
        <end position="457"/>
    </location>
</feature>
<dbReference type="PANTHER" id="PTHR46535">
    <property type="entry name" value="NEDD4-BINDING PROTEIN 2"/>
    <property type="match status" value="1"/>
</dbReference>
<feature type="region of interest" description="Disordered" evidence="1">
    <location>
        <begin position="27"/>
        <end position="77"/>
    </location>
</feature>
<feature type="domain" description="CUE" evidence="3">
    <location>
        <begin position="135"/>
        <end position="178"/>
    </location>
</feature>
<dbReference type="SMART" id="SM00463">
    <property type="entry name" value="SMR"/>
    <property type="match status" value="1"/>
</dbReference>
<evidence type="ECO:0008006" key="5">
    <source>
        <dbReference type="Google" id="ProtNLM"/>
    </source>
</evidence>
<dbReference type="PROSITE" id="PS51140">
    <property type="entry name" value="CUE"/>
    <property type="match status" value="1"/>
</dbReference>
<dbReference type="GO" id="GO:0004519">
    <property type="term" value="F:endonuclease activity"/>
    <property type="evidence" value="ECO:0007669"/>
    <property type="project" value="TreeGrafter"/>
</dbReference>
<dbReference type="AlphaFoldDB" id="A0A7S2DE44"/>
<feature type="compositionally biased region" description="Low complexity" evidence="1">
    <location>
        <begin position="53"/>
        <end position="70"/>
    </location>
</feature>
<gene>
    <name evidence="4" type="ORF">DSPE1174_LOCUS21578</name>
</gene>
<protein>
    <recommendedName>
        <fullName evidence="5">Smr domain-containing protein</fullName>
    </recommendedName>
</protein>
<evidence type="ECO:0000313" key="4">
    <source>
        <dbReference type="EMBL" id="CAD9451900.1"/>
    </source>
</evidence>
<dbReference type="SUPFAM" id="SSF160443">
    <property type="entry name" value="SMR domain-like"/>
    <property type="match status" value="1"/>
</dbReference>
<reference evidence="4" key="1">
    <citation type="submission" date="2021-01" db="EMBL/GenBank/DDBJ databases">
        <authorList>
            <person name="Corre E."/>
            <person name="Pelletier E."/>
            <person name="Niang G."/>
            <person name="Scheremetjew M."/>
            <person name="Finn R."/>
            <person name="Kale V."/>
            <person name="Holt S."/>
            <person name="Cochrane G."/>
            <person name="Meng A."/>
            <person name="Brown T."/>
            <person name="Cohen L."/>
        </authorList>
    </citation>
    <scope>NUCLEOTIDE SEQUENCE</scope>
    <source>
        <strain evidence="4">CCMP1381</strain>
    </source>
</reference>
<sequence>MSNVENRDHLTGKKFSFNPLALTFVPGSSMPLGTTQGDSLKRKISPPVDMGASSKNTPPTPTKTTSTFPPDSSPPQHAAFASEFAGEVMNAFVSLDLRQSKSGEPTQFPALPSSVVLGRASEKTVPHTQERQGFSEGGHAHQLRELFPSASAQKIRSVIAATDADMDAAVACLLAETQPPNKRFTAEDCGIIPSGFSMAQSVALQHLLHSLPLLPPAAVRDYFVACGGDAERTQEALFIAEPEGFLASVAASEFGVGPGVTTAGTKLFIAGHETEPWPPTLASLHLSSEDADEVIASVFAPSAQPDAALQEAIEWRAEASEQFAEMQNTFARANRPDLAPVARQHRAALRHANAMAAAATVRAHNPDESCLWVGVTERFHDYKRLSQLVVKLRLKPNRRTTRVEVDLHGLQVKEALGVVQQLLSCPEKCPLLVSFIVGRGTHSCGGKARLLNAVRAMVLRRGLTMDSTEGVITIDMTSIRKEQ</sequence>
<evidence type="ECO:0000259" key="2">
    <source>
        <dbReference type="PROSITE" id="PS50828"/>
    </source>
</evidence>
<dbReference type="PROSITE" id="PS50828">
    <property type="entry name" value="SMR"/>
    <property type="match status" value="1"/>
</dbReference>
<name>A0A7S2DE44_9STRA</name>